<proteinExistence type="predicted"/>
<reference evidence="1" key="2">
    <citation type="journal article" date="2015" name="Data Brief">
        <title>Shoot transcriptome of the giant reed, Arundo donax.</title>
        <authorList>
            <person name="Barrero R.A."/>
            <person name="Guerrero F.D."/>
            <person name="Moolhuijzen P."/>
            <person name="Goolsby J.A."/>
            <person name="Tidwell J."/>
            <person name="Bellgard S.E."/>
            <person name="Bellgard M.I."/>
        </authorList>
    </citation>
    <scope>NUCLEOTIDE SEQUENCE</scope>
    <source>
        <tissue evidence="1">Shoot tissue taken approximately 20 cm above the soil surface</tissue>
    </source>
</reference>
<sequence>MRLDVIARWGRRGDSWRGRRIVYPLGSWSLCSWGRRRRG</sequence>
<dbReference type="EMBL" id="GBRH01202181">
    <property type="protein sequence ID" value="JAD95714.1"/>
    <property type="molecule type" value="Transcribed_RNA"/>
</dbReference>
<dbReference type="AlphaFoldDB" id="A0A0A9E4M9"/>
<protein>
    <submittedName>
        <fullName evidence="1">Uncharacterized protein</fullName>
    </submittedName>
</protein>
<name>A0A0A9E4M9_ARUDO</name>
<reference evidence="1" key="1">
    <citation type="submission" date="2014-09" db="EMBL/GenBank/DDBJ databases">
        <authorList>
            <person name="Magalhaes I.L.F."/>
            <person name="Oliveira U."/>
            <person name="Santos F.R."/>
            <person name="Vidigal T.H.D.A."/>
            <person name="Brescovit A.D."/>
            <person name="Santos A.J."/>
        </authorList>
    </citation>
    <scope>NUCLEOTIDE SEQUENCE</scope>
    <source>
        <tissue evidence="1">Shoot tissue taken approximately 20 cm above the soil surface</tissue>
    </source>
</reference>
<organism evidence="1">
    <name type="scientific">Arundo donax</name>
    <name type="common">Giant reed</name>
    <name type="synonym">Donax arundinaceus</name>
    <dbReference type="NCBI Taxonomy" id="35708"/>
    <lineage>
        <taxon>Eukaryota</taxon>
        <taxon>Viridiplantae</taxon>
        <taxon>Streptophyta</taxon>
        <taxon>Embryophyta</taxon>
        <taxon>Tracheophyta</taxon>
        <taxon>Spermatophyta</taxon>
        <taxon>Magnoliopsida</taxon>
        <taxon>Liliopsida</taxon>
        <taxon>Poales</taxon>
        <taxon>Poaceae</taxon>
        <taxon>PACMAD clade</taxon>
        <taxon>Arundinoideae</taxon>
        <taxon>Arundineae</taxon>
        <taxon>Arundo</taxon>
    </lineage>
</organism>
<accession>A0A0A9E4M9</accession>
<evidence type="ECO:0000313" key="1">
    <source>
        <dbReference type="EMBL" id="JAD95714.1"/>
    </source>
</evidence>